<comment type="caution">
    <text evidence="1">The sequence shown here is derived from an EMBL/GenBank/DDBJ whole genome shotgun (WGS) entry which is preliminary data.</text>
</comment>
<dbReference type="GeneID" id="81358900"/>
<proteinExistence type="predicted"/>
<dbReference type="AlphaFoldDB" id="A0A9W9F7Y0"/>
<organism evidence="1 2">
    <name type="scientific">Penicillium argentinense</name>
    <dbReference type="NCBI Taxonomy" id="1131581"/>
    <lineage>
        <taxon>Eukaryota</taxon>
        <taxon>Fungi</taxon>
        <taxon>Dikarya</taxon>
        <taxon>Ascomycota</taxon>
        <taxon>Pezizomycotina</taxon>
        <taxon>Eurotiomycetes</taxon>
        <taxon>Eurotiomycetidae</taxon>
        <taxon>Eurotiales</taxon>
        <taxon>Aspergillaceae</taxon>
        <taxon>Penicillium</taxon>
    </lineage>
</organism>
<keyword evidence="2" id="KW-1185">Reference proteome</keyword>
<evidence type="ECO:0000313" key="2">
    <source>
        <dbReference type="Proteomes" id="UP001149074"/>
    </source>
</evidence>
<accession>A0A9W9F7Y0</accession>
<sequence>MPYTQFHVSTEKLGHHYPVVCSDNAGGKHRFYIENAPAASKKPDLTFCEGGNNSGRVVGLARFPRFSSNCEVLIVNDECPKNEDWKTVSKRGFVTMQYSFHTPVSGEMRSLVWKKTRSMGGGSSPYPNMKLVDEQSGDVLGVFSTDHSSLVAGDLDMRVNYGESFDRWAFVTGVAVREAQRRKNNSSVRALDNRATAGAAIGGMGAGGGA</sequence>
<evidence type="ECO:0000313" key="1">
    <source>
        <dbReference type="EMBL" id="KAJ5095137.1"/>
    </source>
</evidence>
<dbReference type="Proteomes" id="UP001149074">
    <property type="component" value="Unassembled WGS sequence"/>
</dbReference>
<dbReference type="OrthoDB" id="3431997at2759"/>
<dbReference type="EMBL" id="JAPQKI010000006">
    <property type="protein sequence ID" value="KAJ5095137.1"/>
    <property type="molecule type" value="Genomic_DNA"/>
</dbReference>
<protein>
    <submittedName>
        <fullName evidence="1">Uncharacterized protein</fullName>
    </submittedName>
</protein>
<reference evidence="1" key="2">
    <citation type="journal article" date="2023" name="IMA Fungus">
        <title>Comparative genomic study of the Penicillium genus elucidates a diverse pangenome and 15 lateral gene transfer events.</title>
        <authorList>
            <person name="Petersen C."/>
            <person name="Sorensen T."/>
            <person name="Nielsen M.R."/>
            <person name="Sondergaard T.E."/>
            <person name="Sorensen J.L."/>
            <person name="Fitzpatrick D.A."/>
            <person name="Frisvad J.C."/>
            <person name="Nielsen K.L."/>
        </authorList>
    </citation>
    <scope>NUCLEOTIDE SEQUENCE</scope>
    <source>
        <strain evidence="1">IBT 30761</strain>
    </source>
</reference>
<reference evidence="1" key="1">
    <citation type="submission" date="2022-11" db="EMBL/GenBank/DDBJ databases">
        <authorList>
            <person name="Petersen C."/>
        </authorList>
    </citation>
    <scope>NUCLEOTIDE SEQUENCE</scope>
    <source>
        <strain evidence="1">IBT 30761</strain>
    </source>
</reference>
<name>A0A9W9F7Y0_9EURO</name>
<gene>
    <name evidence="1" type="ORF">N7532_007428</name>
</gene>
<dbReference type="RefSeq" id="XP_056473287.1">
    <property type="nucleotide sequence ID" value="XM_056619921.1"/>
</dbReference>